<reference evidence="5" key="1">
    <citation type="journal article" date="2017" name="Nature">
        <title>The genome of Chenopodium quinoa.</title>
        <authorList>
            <person name="Jarvis D.E."/>
            <person name="Ho Y.S."/>
            <person name="Lightfoot D.J."/>
            <person name="Schmoeckel S.M."/>
            <person name="Li B."/>
            <person name="Borm T.J.A."/>
            <person name="Ohyanagi H."/>
            <person name="Mineta K."/>
            <person name="Michell C.T."/>
            <person name="Saber N."/>
            <person name="Kharbatia N.M."/>
            <person name="Rupper R.R."/>
            <person name="Sharp A.R."/>
            <person name="Dally N."/>
            <person name="Boughton B.A."/>
            <person name="Woo Y.H."/>
            <person name="Gao G."/>
            <person name="Schijlen E.G.W.M."/>
            <person name="Guo X."/>
            <person name="Momin A.A."/>
            <person name="Negrao S."/>
            <person name="Al-Babili S."/>
            <person name="Gehring C."/>
            <person name="Roessner U."/>
            <person name="Jung C."/>
            <person name="Murphy K."/>
            <person name="Arold S.T."/>
            <person name="Gojobori T."/>
            <person name="van der Linden C.G."/>
            <person name="van Loo E.N."/>
            <person name="Jellen E.N."/>
            <person name="Maughan P.J."/>
            <person name="Tester M."/>
        </authorList>
    </citation>
    <scope>NUCLEOTIDE SEQUENCE [LARGE SCALE GENOMIC DNA]</scope>
    <source>
        <strain evidence="5">cv. PI 614886</strain>
    </source>
</reference>
<protein>
    <recommendedName>
        <fullName evidence="4">Cystatin domain-containing protein</fullName>
    </recommendedName>
</protein>
<evidence type="ECO:0000256" key="1">
    <source>
        <dbReference type="ARBA" id="ARBA00022690"/>
    </source>
</evidence>
<keyword evidence="6" id="KW-1185">Reference proteome</keyword>
<keyword evidence="3" id="KW-0732">Signal</keyword>
<dbReference type="SUPFAM" id="SSF54403">
    <property type="entry name" value="Cystatin/monellin"/>
    <property type="match status" value="1"/>
</dbReference>
<dbReference type="Gramene" id="AUR62021846-RA">
    <property type="protein sequence ID" value="AUR62021846-RA:cds"/>
    <property type="gene ID" value="AUR62021846"/>
</dbReference>
<keyword evidence="2" id="KW-0789">Thiol protease inhibitor</keyword>
<dbReference type="PANTHER" id="PTHR47364">
    <property type="entry name" value="CYSTEINE PROTEINASE INHIBITOR 5"/>
    <property type="match status" value="1"/>
</dbReference>
<reference evidence="5" key="2">
    <citation type="submission" date="2021-03" db="UniProtKB">
        <authorList>
            <consortium name="EnsemblPlants"/>
        </authorList>
    </citation>
    <scope>IDENTIFICATION</scope>
</reference>
<evidence type="ECO:0000259" key="4">
    <source>
        <dbReference type="SMART" id="SM00043"/>
    </source>
</evidence>
<dbReference type="GO" id="GO:0004869">
    <property type="term" value="F:cysteine-type endopeptidase inhibitor activity"/>
    <property type="evidence" value="ECO:0007669"/>
    <property type="project" value="UniProtKB-KW"/>
</dbReference>
<sequence length="119" mass="13161">MSTRTTLLVVLSLLAVIISVASAAGLRSGTEVGGFKPIENLGDPYVQDIAKFAVKEHNEQEDSHLGIEKIVKGEEQVVAGKNYRLTIAANDSHYYETVVYDKPWAKFRSLTYFRSVSLV</sequence>
<dbReference type="AlphaFoldDB" id="A0A803M1L4"/>
<gene>
    <name evidence="5" type="primary">LOC110731132</name>
</gene>
<keyword evidence="1" id="KW-0646">Protease inhibitor</keyword>
<evidence type="ECO:0000313" key="6">
    <source>
        <dbReference type="Proteomes" id="UP000596660"/>
    </source>
</evidence>
<dbReference type="OMA" id="NYYEGVI"/>
<dbReference type="Gene3D" id="3.10.450.10">
    <property type="match status" value="1"/>
</dbReference>
<dbReference type="EnsemblPlants" id="AUR62021846-RA">
    <property type="protein sequence ID" value="AUR62021846-RA:cds"/>
    <property type="gene ID" value="AUR62021846"/>
</dbReference>
<feature type="chain" id="PRO_5030716856" description="Cystatin domain-containing protein" evidence="3">
    <location>
        <begin position="24"/>
        <end position="119"/>
    </location>
</feature>
<dbReference type="InterPro" id="IPR046350">
    <property type="entry name" value="Cystatin_sf"/>
</dbReference>
<evidence type="ECO:0000313" key="5">
    <source>
        <dbReference type="EnsemblPlants" id="AUR62021846-RA:cds"/>
    </source>
</evidence>
<dbReference type="GeneID" id="110731132"/>
<feature type="domain" description="Cystatin" evidence="4">
    <location>
        <begin position="30"/>
        <end position="116"/>
    </location>
</feature>
<dbReference type="PANTHER" id="PTHR47364:SF2">
    <property type="entry name" value="CYSTEINE PROTEINASE INHIBITOR 5"/>
    <property type="match status" value="1"/>
</dbReference>
<dbReference type="CDD" id="cd00042">
    <property type="entry name" value="CY"/>
    <property type="match status" value="1"/>
</dbReference>
<dbReference type="SMART" id="SM00043">
    <property type="entry name" value="CY"/>
    <property type="match status" value="1"/>
</dbReference>
<evidence type="ECO:0000256" key="3">
    <source>
        <dbReference type="SAM" id="SignalP"/>
    </source>
</evidence>
<feature type="signal peptide" evidence="3">
    <location>
        <begin position="1"/>
        <end position="23"/>
    </location>
</feature>
<name>A0A803M1L4_CHEQI</name>
<dbReference type="Proteomes" id="UP000596660">
    <property type="component" value="Unplaced"/>
</dbReference>
<organism evidence="5 6">
    <name type="scientific">Chenopodium quinoa</name>
    <name type="common">Quinoa</name>
    <dbReference type="NCBI Taxonomy" id="63459"/>
    <lineage>
        <taxon>Eukaryota</taxon>
        <taxon>Viridiplantae</taxon>
        <taxon>Streptophyta</taxon>
        <taxon>Embryophyta</taxon>
        <taxon>Tracheophyta</taxon>
        <taxon>Spermatophyta</taxon>
        <taxon>Magnoliopsida</taxon>
        <taxon>eudicotyledons</taxon>
        <taxon>Gunneridae</taxon>
        <taxon>Pentapetalae</taxon>
        <taxon>Caryophyllales</taxon>
        <taxon>Chenopodiaceae</taxon>
        <taxon>Chenopodioideae</taxon>
        <taxon>Atripliceae</taxon>
        <taxon>Chenopodium</taxon>
    </lineage>
</organism>
<evidence type="ECO:0000256" key="2">
    <source>
        <dbReference type="ARBA" id="ARBA00022704"/>
    </source>
</evidence>
<dbReference type="OrthoDB" id="2016588at2759"/>
<proteinExistence type="predicted"/>
<accession>A0A803M1L4</accession>
<dbReference type="Pfam" id="PF16845">
    <property type="entry name" value="SQAPI"/>
    <property type="match status" value="1"/>
</dbReference>
<dbReference type="KEGG" id="cqi:110731132"/>
<dbReference type="RefSeq" id="XP_021766658.1">
    <property type="nucleotide sequence ID" value="XM_021910966.1"/>
</dbReference>
<dbReference type="InterPro" id="IPR000010">
    <property type="entry name" value="Cystatin_dom"/>
</dbReference>